<sequence length="268" mass="29779">MSLLAKYDPSNTSAYNAAANESYLSSGCENLDKFLNGGFIKSGVTQIYGEAGVGKTQLALQLCLTAQAPIGSIENPRVKSVAAYICTEASFPANRLKQMITKSPIVNRYPVISDKNIFIDHVSSTEDLENCIFNPFRLPQLLKRHRVNVLVIDSIAATYRTEYESTLLRNRAKSLRKIGYGLHKIAKEHQVSVVCLNQVSAVIGNTFDRVSRKEQPSLGITWASMVTNSLYMFKRGNSRYVYVAGSSFLPRKFIEFEILESGVIAKFS</sequence>
<reference evidence="8 9" key="1">
    <citation type="journal article" date="2024" name="bioRxiv">
        <title>A reference genome for Trichogramma kaykai: A tiny desert-dwelling parasitoid wasp with competing sex-ratio distorters.</title>
        <authorList>
            <person name="Culotta J."/>
            <person name="Lindsey A.R."/>
        </authorList>
    </citation>
    <scope>NUCLEOTIDE SEQUENCE [LARGE SCALE GENOMIC DNA]</scope>
    <source>
        <strain evidence="8 9">KSX58</strain>
    </source>
</reference>
<keyword evidence="9" id="KW-1185">Reference proteome</keyword>
<dbReference type="GO" id="GO:0006281">
    <property type="term" value="P:DNA repair"/>
    <property type="evidence" value="ECO:0007669"/>
    <property type="project" value="UniProtKB-KW"/>
</dbReference>
<organism evidence="8 9">
    <name type="scientific">Trichogramma kaykai</name>
    <dbReference type="NCBI Taxonomy" id="54128"/>
    <lineage>
        <taxon>Eukaryota</taxon>
        <taxon>Metazoa</taxon>
        <taxon>Ecdysozoa</taxon>
        <taxon>Arthropoda</taxon>
        <taxon>Hexapoda</taxon>
        <taxon>Insecta</taxon>
        <taxon>Pterygota</taxon>
        <taxon>Neoptera</taxon>
        <taxon>Endopterygota</taxon>
        <taxon>Hymenoptera</taxon>
        <taxon>Apocrita</taxon>
        <taxon>Proctotrupomorpha</taxon>
        <taxon>Chalcidoidea</taxon>
        <taxon>Trichogrammatidae</taxon>
        <taxon>Trichogramma</taxon>
    </lineage>
</organism>
<dbReference type="Pfam" id="PF08423">
    <property type="entry name" value="Rad51"/>
    <property type="match status" value="1"/>
</dbReference>
<keyword evidence="4" id="KW-0067">ATP-binding</keyword>
<dbReference type="InterPro" id="IPR013632">
    <property type="entry name" value="Rad51_C"/>
</dbReference>
<dbReference type="InterPro" id="IPR020588">
    <property type="entry name" value="RecA_ATP-bd"/>
</dbReference>
<evidence type="ECO:0000313" key="9">
    <source>
        <dbReference type="Proteomes" id="UP001627154"/>
    </source>
</evidence>
<dbReference type="Proteomes" id="UP001627154">
    <property type="component" value="Unassembled WGS sequence"/>
</dbReference>
<keyword evidence="3" id="KW-0227">DNA damage</keyword>
<dbReference type="Gene3D" id="3.40.50.300">
    <property type="entry name" value="P-loop containing nucleotide triphosphate hydrolases"/>
    <property type="match status" value="1"/>
</dbReference>
<keyword evidence="6" id="KW-0539">Nucleus</keyword>
<evidence type="ECO:0000256" key="5">
    <source>
        <dbReference type="ARBA" id="ARBA00023204"/>
    </source>
</evidence>
<protein>
    <recommendedName>
        <fullName evidence="7">RecA family profile 1 domain-containing protein</fullName>
    </recommendedName>
</protein>
<name>A0ABD2X2L5_9HYME</name>
<evidence type="ECO:0000313" key="8">
    <source>
        <dbReference type="EMBL" id="KAL3399230.1"/>
    </source>
</evidence>
<gene>
    <name evidence="8" type="ORF">TKK_007428</name>
</gene>
<dbReference type="AlphaFoldDB" id="A0ABD2X2L5"/>
<proteinExistence type="predicted"/>
<feature type="domain" description="RecA family profile 1" evidence="7">
    <location>
        <begin position="20"/>
        <end position="199"/>
    </location>
</feature>
<evidence type="ECO:0000256" key="3">
    <source>
        <dbReference type="ARBA" id="ARBA00022763"/>
    </source>
</evidence>
<evidence type="ECO:0000256" key="2">
    <source>
        <dbReference type="ARBA" id="ARBA00022741"/>
    </source>
</evidence>
<evidence type="ECO:0000256" key="6">
    <source>
        <dbReference type="ARBA" id="ARBA00023242"/>
    </source>
</evidence>
<keyword evidence="2" id="KW-0547">Nucleotide-binding</keyword>
<evidence type="ECO:0000256" key="4">
    <source>
        <dbReference type="ARBA" id="ARBA00022840"/>
    </source>
</evidence>
<comment type="caution">
    <text evidence="8">The sequence shown here is derived from an EMBL/GenBank/DDBJ whole genome shotgun (WGS) entry which is preliminary data.</text>
</comment>
<dbReference type="InterPro" id="IPR027417">
    <property type="entry name" value="P-loop_NTPase"/>
</dbReference>
<dbReference type="PANTHER" id="PTHR46487">
    <property type="entry name" value="DNA REPAIR PROTEIN XRCC3"/>
    <property type="match status" value="1"/>
</dbReference>
<dbReference type="PANTHER" id="PTHR46487:SF1">
    <property type="entry name" value="DNA REPAIR PROTEIN XRCC3"/>
    <property type="match status" value="1"/>
</dbReference>
<dbReference type="InterPro" id="IPR047348">
    <property type="entry name" value="XRCC3-like_C"/>
</dbReference>
<dbReference type="GO" id="GO:0005524">
    <property type="term" value="F:ATP binding"/>
    <property type="evidence" value="ECO:0007669"/>
    <property type="project" value="UniProtKB-KW"/>
</dbReference>
<evidence type="ECO:0000256" key="1">
    <source>
        <dbReference type="ARBA" id="ARBA00004123"/>
    </source>
</evidence>
<comment type="subcellular location">
    <subcellularLocation>
        <location evidence="1">Nucleus</location>
    </subcellularLocation>
</comment>
<dbReference type="CDD" id="cd19491">
    <property type="entry name" value="XRCC3"/>
    <property type="match status" value="1"/>
</dbReference>
<keyword evidence="5" id="KW-0234">DNA repair</keyword>
<dbReference type="GO" id="GO:0005634">
    <property type="term" value="C:nucleus"/>
    <property type="evidence" value="ECO:0007669"/>
    <property type="project" value="UniProtKB-SubCell"/>
</dbReference>
<dbReference type="SUPFAM" id="SSF52540">
    <property type="entry name" value="P-loop containing nucleoside triphosphate hydrolases"/>
    <property type="match status" value="1"/>
</dbReference>
<dbReference type="PROSITE" id="PS50162">
    <property type="entry name" value="RECA_2"/>
    <property type="match status" value="1"/>
</dbReference>
<accession>A0ABD2X2L5</accession>
<dbReference type="EMBL" id="JBJJXI010000058">
    <property type="protein sequence ID" value="KAL3399230.1"/>
    <property type="molecule type" value="Genomic_DNA"/>
</dbReference>
<evidence type="ECO:0000259" key="7">
    <source>
        <dbReference type="PROSITE" id="PS50162"/>
    </source>
</evidence>